<dbReference type="PATRIC" id="fig|1007676.4.peg.2419"/>
<gene>
    <name evidence="1" type="ORF">ABM34_11960</name>
</gene>
<dbReference type="AlphaFoldDB" id="A0A0H4QN52"/>
<dbReference type="Proteomes" id="UP000036106">
    <property type="component" value="Chromosome"/>
</dbReference>
<accession>A0A0H4QN52</accession>
<dbReference type="KEGG" id="lgn:ABM34_11960"/>
<name>A0A0H4QN52_9LACO</name>
<keyword evidence="2" id="KW-1185">Reference proteome</keyword>
<protein>
    <submittedName>
        <fullName evidence="1">Uncharacterized protein</fullName>
    </submittedName>
</protein>
<organism evidence="1 2">
    <name type="scientific">Companilactobacillus ginsenosidimutans</name>
    <dbReference type="NCBI Taxonomy" id="1007676"/>
    <lineage>
        <taxon>Bacteria</taxon>
        <taxon>Bacillati</taxon>
        <taxon>Bacillota</taxon>
        <taxon>Bacilli</taxon>
        <taxon>Lactobacillales</taxon>
        <taxon>Lactobacillaceae</taxon>
        <taxon>Companilactobacillus</taxon>
    </lineage>
</organism>
<sequence>MILHPVSFVTTMLDIDNLQKKRNEIKTQFHPKTQILNLTRNDDFELDILNCSTESNHCSNQPAGQVLGGPSRGVFLCLPRGKLRKKPSFEIFPNLEKLKIVFTATTAPKNLTGGRQ</sequence>
<evidence type="ECO:0000313" key="2">
    <source>
        <dbReference type="Proteomes" id="UP000036106"/>
    </source>
</evidence>
<dbReference type="EMBL" id="CP012034">
    <property type="protein sequence ID" value="AKP68178.1"/>
    <property type="molecule type" value="Genomic_DNA"/>
</dbReference>
<evidence type="ECO:0000313" key="1">
    <source>
        <dbReference type="EMBL" id="AKP68178.1"/>
    </source>
</evidence>
<reference evidence="2" key="1">
    <citation type="submission" date="2015-07" db="EMBL/GenBank/DDBJ databases">
        <title>Lactobacillus ginsenosidimutans/EMML 3141/ whole genome sequencing.</title>
        <authorList>
            <person name="Kim M.K."/>
            <person name="Im W.-T."/>
            <person name="Srinivasan S."/>
            <person name="Lee J.-J."/>
        </authorList>
    </citation>
    <scope>NUCLEOTIDE SEQUENCE [LARGE SCALE GENOMIC DNA]</scope>
    <source>
        <strain evidence="2">EMML 3041</strain>
    </source>
</reference>
<proteinExistence type="predicted"/>